<dbReference type="RefSeq" id="WP_135656487.1">
    <property type="nucleotide sequence ID" value="NZ_JAJUFJ010000009.1"/>
</dbReference>
<dbReference type="OrthoDB" id="9849449at2"/>
<proteinExistence type="predicted"/>
<feature type="compositionally biased region" description="Gly residues" evidence="1">
    <location>
        <begin position="199"/>
        <end position="215"/>
    </location>
</feature>
<evidence type="ECO:0000256" key="3">
    <source>
        <dbReference type="SAM" id="SignalP"/>
    </source>
</evidence>
<evidence type="ECO:0000313" key="4">
    <source>
        <dbReference type="EMBL" id="TGJ77642.1"/>
    </source>
</evidence>
<comment type="caution">
    <text evidence="4">The sequence shown here is derived from an EMBL/GenBank/DDBJ whole genome shotgun (WGS) entry which is preliminary data.</text>
</comment>
<keyword evidence="5" id="KW-1185">Reference proteome</keyword>
<dbReference type="AlphaFoldDB" id="A0A4Z0YLT3"/>
<sequence length="295" mass="31021">MNSNIIRKWNRIALISIAVAALTVCSSLTAFAAAATSPIKVIYSGNSTASQSVSVNPTVLNTFTDLMPGQTTDRQDILIQNNSSQKIQVYFHADPTANISNQEISKKLLDTLILKITFKLDDNTAEQTLYEGPASGKTGTKDIVTNPIALGYVYGNSTSGVISATLTVPQTMGNQFQKALAKIAWNIQFDVPSPSSNTPGGGGGGGHGGYGGGGTEPVAVPENESIDPDSIPHTGPESSSPSSSAVEIIGNDDIPLSHPPKTGENAFYLWLVVIAALTAAMVFLITRRKIKSQTK</sequence>
<keyword evidence="2" id="KW-0812">Transmembrane</keyword>
<name>A0A4Z0YLT3_9FIRM</name>
<dbReference type="NCBIfam" id="TIGR01167">
    <property type="entry name" value="LPXTG_anchor"/>
    <property type="match status" value="1"/>
</dbReference>
<keyword evidence="2" id="KW-0472">Membrane</keyword>
<dbReference type="Proteomes" id="UP000297714">
    <property type="component" value="Unassembled WGS sequence"/>
</dbReference>
<feature type="signal peptide" evidence="3">
    <location>
        <begin position="1"/>
        <end position="32"/>
    </location>
</feature>
<feature type="transmembrane region" description="Helical" evidence="2">
    <location>
        <begin position="267"/>
        <end position="286"/>
    </location>
</feature>
<dbReference type="EMBL" id="SRMQ01000001">
    <property type="protein sequence ID" value="TGJ77642.1"/>
    <property type="molecule type" value="Genomic_DNA"/>
</dbReference>
<keyword evidence="3" id="KW-0732">Signal</keyword>
<feature type="chain" id="PRO_5021246104" description="Gram-positive cocci surface proteins LPxTG domain-containing protein" evidence="3">
    <location>
        <begin position="33"/>
        <end position="295"/>
    </location>
</feature>
<evidence type="ECO:0000313" key="5">
    <source>
        <dbReference type="Proteomes" id="UP000297714"/>
    </source>
</evidence>
<protein>
    <recommendedName>
        <fullName evidence="6">Gram-positive cocci surface proteins LPxTG domain-containing protein</fullName>
    </recommendedName>
</protein>
<evidence type="ECO:0008006" key="6">
    <source>
        <dbReference type="Google" id="ProtNLM"/>
    </source>
</evidence>
<feature type="region of interest" description="Disordered" evidence="1">
    <location>
        <begin position="192"/>
        <end position="257"/>
    </location>
</feature>
<keyword evidence="2" id="KW-1133">Transmembrane helix</keyword>
<evidence type="ECO:0000256" key="2">
    <source>
        <dbReference type="SAM" id="Phobius"/>
    </source>
</evidence>
<accession>A0A4Z0YLT3</accession>
<reference evidence="4 5" key="1">
    <citation type="submission" date="2019-04" db="EMBL/GenBank/DDBJ databases">
        <authorList>
            <person name="Poehlein A."/>
            <person name="Bengelsdorf F.R."/>
            <person name="Duerre P."/>
            <person name="Daniel R."/>
        </authorList>
    </citation>
    <scope>NUCLEOTIDE SEQUENCE [LARGE SCALE GENOMIC DNA]</scope>
    <source>
        <strain evidence="4 5">BS-1</strain>
    </source>
</reference>
<gene>
    <name evidence="4" type="ORF">CAGA_00330</name>
</gene>
<evidence type="ECO:0000256" key="1">
    <source>
        <dbReference type="SAM" id="MobiDB-lite"/>
    </source>
</evidence>
<organism evidence="4 5">
    <name type="scientific">Caproiciproducens galactitolivorans</name>
    <dbReference type="NCBI Taxonomy" id="642589"/>
    <lineage>
        <taxon>Bacteria</taxon>
        <taxon>Bacillati</taxon>
        <taxon>Bacillota</taxon>
        <taxon>Clostridia</taxon>
        <taxon>Eubacteriales</taxon>
        <taxon>Acutalibacteraceae</taxon>
        <taxon>Caproiciproducens</taxon>
    </lineage>
</organism>